<organism evidence="2 3">
    <name type="scientific">Streptomyces malaysiensis</name>
    <dbReference type="NCBI Taxonomy" id="92644"/>
    <lineage>
        <taxon>Bacteria</taxon>
        <taxon>Bacillati</taxon>
        <taxon>Actinomycetota</taxon>
        <taxon>Actinomycetes</taxon>
        <taxon>Kitasatosporales</taxon>
        <taxon>Streptomycetaceae</taxon>
        <taxon>Streptomyces</taxon>
        <taxon>Streptomyces violaceusniger group</taxon>
    </lineage>
</organism>
<reference evidence="2 3" key="1">
    <citation type="submission" date="2015-09" db="EMBL/GenBank/DDBJ databases">
        <title>Genome sequence, genome mining and natural product profiling of a biocontrol bacterium Streptomyces malaysiensis F913.</title>
        <authorList>
            <person name="Xu Y."/>
            <person name="Wei J."/>
            <person name="Xie J."/>
            <person name="Li T."/>
            <person name="Zhou Z."/>
        </authorList>
    </citation>
    <scope>NUCLEOTIDE SEQUENCE [LARGE SCALE GENOMIC DNA]</scope>
    <source>
        <strain evidence="2 3">F913</strain>
    </source>
</reference>
<dbReference type="RefSeq" id="WP_102935010.1">
    <property type="nucleotide sequence ID" value="NZ_LJIW01000001.1"/>
</dbReference>
<keyword evidence="1" id="KW-1133">Transmembrane helix</keyword>
<dbReference type="EMBL" id="LJIW01000001">
    <property type="protein sequence ID" value="PNG98245.1"/>
    <property type="molecule type" value="Genomic_DNA"/>
</dbReference>
<gene>
    <name evidence="2" type="ORF">SMF913_14270</name>
</gene>
<feature type="transmembrane region" description="Helical" evidence="1">
    <location>
        <begin position="88"/>
        <end position="109"/>
    </location>
</feature>
<sequence length="111" mass="11587">MRFQDILDVRASDLTHTTTTVDPHLAPFQTADASLIAIKGSTSGCIVVGCSGLMVVAVARALSIFGASTSHEVMLPSSLPQCWVNAESWLGFSGTVVGVLLPWALSGILES</sequence>
<keyword evidence="3" id="KW-1185">Reference proteome</keyword>
<dbReference type="AlphaFoldDB" id="A0A2J7ZDA0"/>
<evidence type="ECO:0000313" key="3">
    <source>
        <dbReference type="Proteomes" id="UP000236520"/>
    </source>
</evidence>
<keyword evidence="1" id="KW-0812">Transmembrane</keyword>
<proteinExistence type="predicted"/>
<name>A0A2J7ZDA0_STRMQ</name>
<evidence type="ECO:0000313" key="2">
    <source>
        <dbReference type="EMBL" id="PNG98245.1"/>
    </source>
</evidence>
<accession>A0A2J7ZDA0</accession>
<keyword evidence="1" id="KW-0472">Membrane</keyword>
<evidence type="ECO:0000256" key="1">
    <source>
        <dbReference type="SAM" id="Phobius"/>
    </source>
</evidence>
<dbReference type="Proteomes" id="UP000236520">
    <property type="component" value="Unassembled WGS sequence"/>
</dbReference>
<protein>
    <submittedName>
        <fullName evidence="2">Uncharacterized protein</fullName>
    </submittedName>
</protein>
<feature type="transmembrane region" description="Helical" evidence="1">
    <location>
        <begin position="45"/>
        <end position="68"/>
    </location>
</feature>
<comment type="caution">
    <text evidence="2">The sequence shown here is derived from an EMBL/GenBank/DDBJ whole genome shotgun (WGS) entry which is preliminary data.</text>
</comment>